<dbReference type="AlphaFoldDB" id="A0A0A9Y568"/>
<name>A0A0A9Y568_LYGHE</name>
<accession>A0A0A9Y568</accession>
<dbReference type="GO" id="GO:0008017">
    <property type="term" value="F:microtubule binding"/>
    <property type="evidence" value="ECO:0007669"/>
    <property type="project" value="TreeGrafter"/>
</dbReference>
<dbReference type="PANTHER" id="PTHR12300:SF117">
    <property type="entry name" value="LP05237P-RELATED"/>
    <property type="match status" value="1"/>
</dbReference>
<proteinExistence type="predicted"/>
<dbReference type="GO" id="GO:0005789">
    <property type="term" value="C:endoplasmic reticulum membrane"/>
    <property type="evidence" value="ECO:0007669"/>
    <property type="project" value="TreeGrafter"/>
</dbReference>
<evidence type="ECO:0000256" key="1">
    <source>
        <dbReference type="SAM" id="MobiDB-lite"/>
    </source>
</evidence>
<feature type="compositionally biased region" description="Low complexity" evidence="1">
    <location>
        <begin position="242"/>
        <end position="252"/>
    </location>
</feature>
<keyword evidence="2" id="KW-1133">Transmembrane helix</keyword>
<feature type="transmembrane region" description="Helical" evidence="2">
    <location>
        <begin position="38"/>
        <end position="59"/>
    </location>
</feature>
<dbReference type="GO" id="GO:0071782">
    <property type="term" value="C:endoplasmic reticulum tubular network"/>
    <property type="evidence" value="ECO:0007669"/>
    <property type="project" value="TreeGrafter"/>
</dbReference>
<keyword evidence="2" id="KW-0472">Membrane</keyword>
<feature type="region of interest" description="Disordered" evidence="1">
    <location>
        <begin position="162"/>
        <end position="184"/>
    </location>
</feature>
<dbReference type="Pfam" id="PF03134">
    <property type="entry name" value="TB2_DP1_HVA22"/>
    <property type="match status" value="1"/>
</dbReference>
<keyword evidence="2" id="KW-0812">Transmembrane</keyword>
<dbReference type="GO" id="GO:0005881">
    <property type="term" value="C:cytoplasmic microtubule"/>
    <property type="evidence" value="ECO:0007669"/>
    <property type="project" value="TreeGrafter"/>
</dbReference>
<dbReference type="PANTHER" id="PTHR12300">
    <property type="entry name" value="HVA22-LIKE PROTEINS"/>
    <property type="match status" value="1"/>
</dbReference>
<dbReference type="EMBL" id="GBHO01015407">
    <property type="protein sequence ID" value="JAG28197.1"/>
    <property type="molecule type" value="Transcribed_RNA"/>
</dbReference>
<evidence type="ECO:0000256" key="2">
    <source>
        <dbReference type="SAM" id="Phobius"/>
    </source>
</evidence>
<reference evidence="3" key="2">
    <citation type="submission" date="2014-07" db="EMBL/GenBank/DDBJ databases">
        <authorList>
            <person name="Hull J."/>
        </authorList>
    </citation>
    <scope>NUCLEOTIDE SEQUENCE</scope>
</reference>
<evidence type="ECO:0000313" key="3">
    <source>
        <dbReference type="EMBL" id="JAG28197.1"/>
    </source>
</evidence>
<gene>
    <name evidence="3" type="primary">reep2_0</name>
    <name evidence="3" type="ORF">CM83_53451</name>
</gene>
<dbReference type="GO" id="GO:0071786">
    <property type="term" value="P:endoplasmic reticulum tubular network organization"/>
    <property type="evidence" value="ECO:0007669"/>
    <property type="project" value="TreeGrafter"/>
</dbReference>
<protein>
    <submittedName>
        <fullName evidence="3">Receptor expression-enhancing protein 2</fullName>
    </submittedName>
</protein>
<feature type="region of interest" description="Disordered" evidence="1">
    <location>
        <begin position="386"/>
        <end position="440"/>
    </location>
</feature>
<sequence length="458" mass="50731">MITALVSRLIILAFGTLYPAYASYKAVRTKDVKEYVKWMMYWIVFALFTCAETFTDVLLSFWFPFYYEIKVALVFWLLSPATKGSSFLYRNFVHPAFQRRENEIDEMILKTKERGYNTVLSLGSKSVTYATNVILQTAMKGGGGLMEQLIKRSYSLTDLPQKPQTSNFVQDVPDGGLRPTRPATRGRRVVGSTANLNMRFPEVDVDIRSPPPHHDIIGDIRSTEDISSGYSSTDQLFTEGVLTRSSSLSSARARGRGTRATQPRSRAPLSEDTEESEDEFQSAMPIQTVSSQAYLSAPSFQSNHFPQNPTHKSLVDGERTNRLVDQALVYSSEPMVAPLIADGKMAASESAPRFSVSETSQMTSSSYFGVTNGQGNAEPQTMLTVETTERSLSRCSLSSDHSDSGSTCDPERKGKYRKRQAPPPPAQSPSPIQTLTPVQTPTVLAKPLGLNFPDVFTD</sequence>
<feature type="region of interest" description="Disordered" evidence="1">
    <location>
        <begin position="242"/>
        <end position="279"/>
    </location>
</feature>
<dbReference type="InterPro" id="IPR004345">
    <property type="entry name" value="TB2_DP1_HVA22"/>
</dbReference>
<reference evidence="3" key="1">
    <citation type="journal article" date="2014" name="PLoS ONE">
        <title>Transcriptome-Based Identification of ABC Transporters in the Western Tarnished Plant Bug Lygus hesperus.</title>
        <authorList>
            <person name="Hull J.J."/>
            <person name="Chaney K."/>
            <person name="Geib S.M."/>
            <person name="Fabrick J.A."/>
            <person name="Brent C.S."/>
            <person name="Walsh D."/>
            <person name="Lavine L.C."/>
        </authorList>
    </citation>
    <scope>NUCLEOTIDE SEQUENCE</scope>
</reference>
<organism evidence="3">
    <name type="scientific">Lygus hesperus</name>
    <name type="common">Western plant bug</name>
    <dbReference type="NCBI Taxonomy" id="30085"/>
    <lineage>
        <taxon>Eukaryota</taxon>
        <taxon>Metazoa</taxon>
        <taxon>Ecdysozoa</taxon>
        <taxon>Arthropoda</taxon>
        <taxon>Hexapoda</taxon>
        <taxon>Insecta</taxon>
        <taxon>Pterygota</taxon>
        <taxon>Neoptera</taxon>
        <taxon>Paraneoptera</taxon>
        <taxon>Hemiptera</taxon>
        <taxon>Heteroptera</taxon>
        <taxon>Panheteroptera</taxon>
        <taxon>Cimicomorpha</taxon>
        <taxon>Miridae</taxon>
        <taxon>Mirini</taxon>
        <taxon>Lygus</taxon>
    </lineage>
</organism>
<keyword evidence="3" id="KW-0675">Receptor</keyword>